<evidence type="ECO:0000313" key="9">
    <source>
        <dbReference type="Proteomes" id="UP000269573"/>
    </source>
</evidence>
<dbReference type="SUPFAM" id="SSF53383">
    <property type="entry name" value="PLP-dependent transferases"/>
    <property type="match status" value="1"/>
</dbReference>
<dbReference type="PANTHER" id="PTHR42778:SF1">
    <property type="entry name" value="2-AMINOETHYLPHOSPHONATE--PYRUVATE TRANSAMINASE"/>
    <property type="match status" value="1"/>
</dbReference>
<organism evidence="8 9">
    <name type="scientific">Brevibacillus nitrificans</name>
    <dbReference type="NCBI Taxonomy" id="651560"/>
    <lineage>
        <taxon>Bacteria</taxon>
        <taxon>Bacillati</taxon>
        <taxon>Bacillota</taxon>
        <taxon>Bacilli</taxon>
        <taxon>Bacillales</taxon>
        <taxon>Paenibacillaceae</taxon>
        <taxon>Brevibacillus</taxon>
    </lineage>
</organism>
<protein>
    <submittedName>
        <fullName evidence="8">Alanine--glyoxylate aminotransferase family protein</fullName>
    </submittedName>
</protein>
<evidence type="ECO:0000256" key="3">
    <source>
        <dbReference type="ARBA" id="ARBA00022679"/>
    </source>
</evidence>
<dbReference type="InterPro" id="IPR024169">
    <property type="entry name" value="SP_NH2Trfase/AEP_transaminase"/>
</dbReference>
<dbReference type="GO" id="GO:0008483">
    <property type="term" value="F:transaminase activity"/>
    <property type="evidence" value="ECO:0007669"/>
    <property type="project" value="UniProtKB-KW"/>
</dbReference>
<keyword evidence="3 8" id="KW-0808">Transferase</keyword>
<comment type="cofactor">
    <cofactor evidence="1 6">
        <name>pyridoxal 5'-phosphate</name>
        <dbReference type="ChEBI" id="CHEBI:597326"/>
    </cofactor>
</comment>
<dbReference type="Proteomes" id="UP000269573">
    <property type="component" value="Unassembled WGS sequence"/>
</dbReference>
<evidence type="ECO:0000256" key="6">
    <source>
        <dbReference type="PIRSR" id="PIRSR000524-50"/>
    </source>
</evidence>
<evidence type="ECO:0000256" key="5">
    <source>
        <dbReference type="PIRSR" id="PIRSR000524-1"/>
    </source>
</evidence>
<dbReference type="PIRSF" id="PIRSF000524">
    <property type="entry name" value="SPT"/>
    <property type="match status" value="1"/>
</dbReference>
<dbReference type="Gene3D" id="3.90.1150.10">
    <property type="entry name" value="Aspartate Aminotransferase, domain 1"/>
    <property type="match status" value="1"/>
</dbReference>
<dbReference type="EMBL" id="RHHU01000002">
    <property type="protein sequence ID" value="RNB90107.1"/>
    <property type="molecule type" value="Genomic_DNA"/>
</dbReference>
<evidence type="ECO:0000256" key="2">
    <source>
        <dbReference type="ARBA" id="ARBA00022576"/>
    </source>
</evidence>
<evidence type="ECO:0000256" key="1">
    <source>
        <dbReference type="ARBA" id="ARBA00001933"/>
    </source>
</evidence>
<dbReference type="RefSeq" id="WP_122921976.1">
    <property type="nucleotide sequence ID" value="NZ_RHHU01000002.1"/>
</dbReference>
<proteinExistence type="predicted"/>
<accession>A0A3M8DT02</accession>
<dbReference type="InterPro" id="IPR015421">
    <property type="entry name" value="PyrdxlP-dep_Trfase_major"/>
</dbReference>
<keyword evidence="9" id="KW-1185">Reference proteome</keyword>
<sequence>MLNFSVGPVMMEQETLRIGSEQIPYFRTEQFSETMIENEVLLKKLTHATEASRVIFLTGSGTAAMEAAVINIFNENDKLLVVNGGSFGARFKEICDVHGLSAEELHLNFGETLKSEHLEKYDRKGFTGFLLNVHETSTGILYDMNLVKEFCERNQLILVADAISSFLADPYDMSEYGVNATILSSQKALALPPGMSFVLLDEKAQERVLQNKVKSLYFNFKNYLADGLRGQTPYTPAVGVLLQLRERLLAIEHVGTDKTIEKVAYIAQDFRTRMKQLPLELAPGSSFSNAITPLRPTGEITADRICNYLRDDYQIYVCPNGGSLSKVLFRVGHIGAITIDDNRKLIEAFLDMQKKGLL</sequence>
<comment type="caution">
    <text evidence="8">The sequence shown here is derived from an EMBL/GenBank/DDBJ whole genome shotgun (WGS) entry which is preliminary data.</text>
</comment>
<keyword evidence="4 6" id="KW-0663">Pyridoxal phosphate</keyword>
<feature type="modified residue" description="N6-(pyridoxal phosphate)lysine" evidence="6">
    <location>
        <position position="187"/>
    </location>
</feature>
<evidence type="ECO:0000313" key="8">
    <source>
        <dbReference type="EMBL" id="RNB90107.1"/>
    </source>
</evidence>
<gene>
    <name evidence="8" type="ORF">EDM59_01270</name>
</gene>
<dbReference type="InterPro" id="IPR000192">
    <property type="entry name" value="Aminotrans_V_dom"/>
</dbReference>
<dbReference type="Gene3D" id="3.40.640.10">
    <property type="entry name" value="Type I PLP-dependent aspartate aminotransferase-like (Major domain)"/>
    <property type="match status" value="1"/>
</dbReference>
<reference evidence="8 9" key="1">
    <citation type="submission" date="2018-10" db="EMBL/GenBank/DDBJ databases">
        <title>Phylogenomics of Brevibacillus.</title>
        <authorList>
            <person name="Dunlap C."/>
        </authorList>
    </citation>
    <scope>NUCLEOTIDE SEQUENCE [LARGE SCALE GENOMIC DNA]</scope>
    <source>
        <strain evidence="8 9">JCM 15774</strain>
    </source>
</reference>
<dbReference type="Pfam" id="PF00266">
    <property type="entry name" value="Aminotran_5"/>
    <property type="match status" value="1"/>
</dbReference>
<evidence type="ECO:0000259" key="7">
    <source>
        <dbReference type="Pfam" id="PF00266"/>
    </source>
</evidence>
<feature type="binding site" evidence="5">
    <location>
        <position position="330"/>
    </location>
    <ligand>
        <name>substrate</name>
    </ligand>
</feature>
<name>A0A3M8DT02_9BACL</name>
<feature type="domain" description="Aminotransferase class V" evidence="7">
    <location>
        <begin position="28"/>
        <end position="277"/>
    </location>
</feature>
<keyword evidence="2 8" id="KW-0032">Aminotransferase</keyword>
<dbReference type="InterPro" id="IPR015424">
    <property type="entry name" value="PyrdxlP-dep_Trfase"/>
</dbReference>
<evidence type="ECO:0000256" key="4">
    <source>
        <dbReference type="ARBA" id="ARBA00022898"/>
    </source>
</evidence>
<dbReference type="InterPro" id="IPR015422">
    <property type="entry name" value="PyrdxlP-dep_Trfase_small"/>
</dbReference>
<dbReference type="PANTHER" id="PTHR42778">
    <property type="entry name" value="2-AMINOETHYLPHOSPHONATE--PYRUVATE TRANSAMINASE"/>
    <property type="match status" value="1"/>
</dbReference>
<dbReference type="AlphaFoldDB" id="A0A3M8DT02"/>